<protein>
    <submittedName>
        <fullName evidence="1">Uncharacterized protein</fullName>
    </submittedName>
</protein>
<proteinExistence type="predicted"/>
<evidence type="ECO:0000313" key="1">
    <source>
        <dbReference type="EMBL" id="MCX2739783.1"/>
    </source>
</evidence>
<dbReference type="RefSeq" id="WP_266051851.1">
    <property type="nucleotide sequence ID" value="NZ_JAPFQO010000004.1"/>
</dbReference>
<gene>
    <name evidence="1" type="ORF">OO017_07490</name>
</gene>
<evidence type="ECO:0000313" key="2">
    <source>
        <dbReference type="Proteomes" id="UP001207228"/>
    </source>
</evidence>
<accession>A0ABT3REE5</accession>
<comment type="caution">
    <text evidence="1">The sequence shown here is derived from an EMBL/GenBank/DDBJ whole genome shotgun (WGS) entry which is preliminary data.</text>
</comment>
<sequence length="128" mass="14475">MWRSYVIGLSLLVVYLLTTFRYLAPVVHYQLDYTYISEVLCINRDKPELQCHGKCQLRKNLAQLHQSQKQKEAMLSLVSIYQSVEDVPHLLVVLPAPPAVASAKTPVMLAPRISTAILPAPFHPPRQV</sequence>
<dbReference type="EMBL" id="JAPFQO010000004">
    <property type="protein sequence ID" value="MCX2739783.1"/>
    <property type="molecule type" value="Genomic_DNA"/>
</dbReference>
<keyword evidence="2" id="KW-1185">Reference proteome</keyword>
<dbReference type="Proteomes" id="UP001207228">
    <property type="component" value="Unassembled WGS sequence"/>
</dbReference>
<name>A0ABT3REE5_9BACT</name>
<organism evidence="1 2">
    <name type="scientific">Pontibacter anaerobius</name>
    <dbReference type="NCBI Taxonomy" id="2993940"/>
    <lineage>
        <taxon>Bacteria</taxon>
        <taxon>Pseudomonadati</taxon>
        <taxon>Bacteroidota</taxon>
        <taxon>Cytophagia</taxon>
        <taxon>Cytophagales</taxon>
        <taxon>Hymenobacteraceae</taxon>
        <taxon>Pontibacter</taxon>
    </lineage>
</organism>
<reference evidence="1 2" key="1">
    <citation type="submission" date="2022-11" db="EMBL/GenBank/DDBJ databases">
        <title>The characterization of three novel Bacteroidetes species and genomic analysis of their roles in tidal elemental geochemical cycles.</title>
        <authorList>
            <person name="Ma K.-J."/>
        </authorList>
    </citation>
    <scope>NUCLEOTIDE SEQUENCE [LARGE SCALE GENOMIC DNA]</scope>
    <source>
        <strain evidence="1 2">M82</strain>
    </source>
</reference>